<evidence type="ECO:0000256" key="6">
    <source>
        <dbReference type="ARBA" id="ARBA00022741"/>
    </source>
</evidence>
<reference evidence="15" key="1">
    <citation type="submission" date="2018-11" db="EMBL/GenBank/DDBJ databases">
        <authorList>
            <consortium name="Pathogen Informatics"/>
        </authorList>
    </citation>
    <scope>NUCLEOTIDE SEQUENCE [LARGE SCALE GENOMIC DNA]</scope>
</reference>
<evidence type="ECO:0000256" key="1">
    <source>
        <dbReference type="ARBA" id="ARBA00004389"/>
    </source>
</evidence>
<keyword evidence="5 14" id="KW-0812">Transmembrane</keyword>
<comment type="subcellular location">
    <subcellularLocation>
        <location evidence="1">Endoplasmic reticulum membrane</location>
        <topology evidence="1">Single-pass membrane protein</topology>
    </subcellularLocation>
</comment>
<dbReference type="InterPro" id="IPR019009">
    <property type="entry name" value="SRP_receptor_beta_su"/>
</dbReference>
<keyword evidence="13" id="KW-0687">Ribonucleoprotein</keyword>
<gene>
    <name evidence="15" type="ORF">HPBE_LOCUS16808</name>
</gene>
<comment type="similarity">
    <text evidence="3">Belongs to the bacterial ribosomal protein bL33 family.</text>
</comment>
<evidence type="ECO:0000256" key="9">
    <source>
        <dbReference type="ARBA" id="ARBA00022989"/>
    </source>
</evidence>
<name>A0A3P8BKL1_HELPZ</name>
<dbReference type="GO" id="GO:0006886">
    <property type="term" value="P:intracellular protein transport"/>
    <property type="evidence" value="ECO:0007669"/>
    <property type="project" value="TreeGrafter"/>
</dbReference>
<dbReference type="EMBL" id="UZAH01029623">
    <property type="protein sequence ID" value="VDP07075.1"/>
    <property type="molecule type" value="Genomic_DNA"/>
</dbReference>
<keyword evidence="9 14" id="KW-1133">Transmembrane helix</keyword>
<dbReference type="GO" id="GO:0005525">
    <property type="term" value="F:GTP binding"/>
    <property type="evidence" value="ECO:0007669"/>
    <property type="project" value="UniProtKB-KW"/>
</dbReference>
<dbReference type="Gene3D" id="2.20.28.120">
    <property type="entry name" value="Ribosomal protein L33"/>
    <property type="match status" value="1"/>
</dbReference>
<dbReference type="GO" id="GO:0003924">
    <property type="term" value="F:GTPase activity"/>
    <property type="evidence" value="ECO:0007669"/>
    <property type="project" value="TreeGrafter"/>
</dbReference>
<keyword evidence="12" id="KW-0675">Receptor</keyword>
<accession>A0A3P8BKL1</accession>
<evidence type="ECO:0000256" key="8">
    <source>
        <dbReference type="ARBA" id="ARBA00022980"/>
    </source>
</evidence>
<evidence type="ECO:0000256" key="7">
    <source>
        <dbReference type="ARBA" id="ARBA00022824"/>
    </source>
</evidence>
<dbReference type="InterPro" id="IPR027417">
    <property type="entry name" value="P-loop_NTPase"/>
</dbReference>
<organism evidence="15">
    <name type="scientific">Heligmosomoides polygyrus</name>
    <name type="common">Parasitic roundworm</name>
    <dbReference type="NCBI Taxonomy" id="6339"/>
    <lineage>
        <taxon>Eukaryota</taxon>
        <taxon>Metazoa</taxon>
        <taxon>Ecdysozoa</taxon>
        <taxon>Nematoda</taxon>
        <taxon>Chromadorea</taxon>
        <taxon>Rhabditida</taxon>
        <taxon>Rhabditina</taxon>
        <taxon>Rhabditomorpha</taxon>
        <taxon>Strongyloidea</taxon>
        <taxon>Heligmosomidae</taxon>
        <taxon>Heligmosomoides</taxon>
    </lineage>
</organism>
<dbReference type="GO" id="GO:0043001">
    <property type="term" value="P:Golgi to plasma membrane protein transport"/>
    <property type="evidence" value="ECO:0007669"/>
    <property type="project" value="TreeGrafter"/>
</dbReference>
<dbReference type="GO" id="GO:0005789">
    <property type="term" value="C:endoplasmic reticulum membrane"/>
    <property type="evidence" value="ECO:0007669"/>
    <property type="project" value="UniProtKB-SubCell"/>
</dbReference>
<keyword evidence="10" id="KW-0342">GTP-binding</keyword>
<evidence type="ECO:0000256" key="14">
    <source>
        <dbReference type="SAM" id="Phobius"/>
    </source>
</evidence>
<proteinExistence type="inferred from homology"/>
<evidence type="ECO:0000256" key="12">
    <source>
        <dbReference type="ARBA" id="ARBA00023170"/>
    </source>
</evidence>
<evidence type="ECO:0000256" key="3">
    <source>
        <dbReference type="ARBA" id="ARBA00007596"/>
    </source>
</evidence>
<evidence type="ECO:0000256" key="13">
    <source>
        <dbReference type="ARBA" id="ARBA00023274"/>
    </source>
</evidence>
<dbReference type="InterPro" id="IPR038584">
    <property type="entry name" value="Ribosomal_bL33_sf"/>
</dbReference>
<dbReference type="GO" id="GO:1990904">
    <property type="term" value="C:ribonucleoprotein complex"/>
    <property type="evidence" value="ECO:0007669"/>
    <property type="project" value="UniProtKB-KW"/>
</dbReference>
<dbReference type="GO" id="GO:0005794">
    <property type="term" value="C:Golgi apparatus"/>
    <property type="evidence" value="ECO:0007669"/>
    <property type="project" value="TreeGrafter"/>
</dbReference>
<dbReference type="Pfam" id="PF09439">
    <property type="entry name" value="SRPRB"/>
    <property type="match status" value="1"/>
</dbReference>
<dbReference type="PANTHER" id="PTHR45909">
    <property type="entry name" value="ADP-RIBOSYLATION FACTOR-RELATED PROTEIN 1"/>
    <property type="match status" value="1"/>
</dbReference>
<feature type="transmembrane region" description="Helical" evidence="14">
    <location>
        <begin position="86"/>
        <end position="105"/>
    </location>
</feature>
<keyword evidence="11 14" id="KW-0472">Membrane</keyword>
<keyword evidence="7" id="KW-0256">Endoplasmic reticulum</keyword>
<dbReference type="AlphaFoldDB" id="A0A3P8BKL1"/>
<dbReference type="SUPFAM" id="SSF52540">
    <property type="entry name" value="P-loop containing nucleoside triphosphate hydrolases"/>
    <property type="match status" value="1"/>
</dbReference>
<dbReference type="PANTHER" id="PTHR45909:SF1">
    <property type="entry name" value="ADP-RIBOSYLATION FACTOR-RELATED PROTEIN 1"/>
    <property type="match status" value="1"/>
</dbReference>
<dbReference type="GO" id="GO:0005840">
    <property type="term" value="C:ribosome"/>
    <property type="evidence" value="ECO:0007669"/>
    <property type="project" value="UniProtKB-KW"/>
</dbReference>
<comment type="similarity">
    <text evidence="2">Belongs to the SRP receptor beta subunit family.</text>
</comment>
<protein>
    <recommendedName>
        <fullName evidence="4">Signal recognition particle receptor subunit beta</fullName>
    </recommendedName>
</protein>
<keyword evidence="8" id="KW-0689">Ribosomal protein</keyword>
<dbReference type="InterPro" id="IPR024156">
    <property type="entry name" value="Small_GTPase_ARF"/>
</dbReference>
<dbReference type="OrthoDB" id="41266at2759"/>
<dbReference type="CDD" id="cd04105">
    <property type="entry name" value="SR_beta"/>
    <property type="match status" value="1"/>
</dbReference>
<evidence type="ECO:0000313" key="15">
    <source>
        <dbReference type="EMBL" id="VDP07075.1"/>
    </source>
</evidence>
<keyword evidence="6" id="KW-0547">Nucleotide-binding</keyword>
<evidence type="ECO:0000256" key="4">
    <source>
        <dbReference type="ARBA" id="ARBA00020256"/>
    </source>
</evidence>
<dbReference type="GO" id="GO:0034067">
    <property type="term" value="P:protein localization to Golgi apparatus"/>
    <property type="evidence" value="ECO:0007669"/>
    <property type="project" value="TreeGrafter"/>
</dbReference>
<evidence type="ECO:0000256" key="10">
    <source>
        <dbReference type="ARBA" id="ARBA00023134"/>
    </source>
</evidence>
<evidence type="ECO:0000256" key="5">
    <source>
        <dbReference type="ARBA" id="ARBA00022692"/>
    </source>
</evidence>
<dbReference type="Gene3D" id="3.40.50.300">
    <property type="entry name" value="P-loop containing nucleotide triphosphate hydrolases"/>
    <property type="match status" value="1"/>
</dbReference>
<sequence length="311" mass="34488">MRSCNCFRYVIVQLASVITGSTRVWIRERAAEKFAGIFHDPALGRSCLFEESKRIKGKNDIPKRMNPVEMDEVDISVKPAFAEPNILAILVAALVVFITIVFFVYRSVRSKANTFLLVGLSDSGKTHIFGKIANKNNEPVTYTSFQENILDVEVKGKHLKVVDFPGAERLRKQLVEKWLKKERGSVRGIMFVVDSSSFSKRSRDVAELLYDVALESGKKVPIVVACNKQDHGLAKSSQVIRLSLEKEMGLINKTRAAALSTTDGSSACRTLTDTGGDFSWDDLPIPVTFVECCAVDGAAIGLEAIREWIKL</sequence>
<evidence type="ECO:0000256" key="11">
    <source>
        <dbReference type="ARBA" id="ARBA00023136"/>
    </source>
</evidence>
<evidence type="ECO:0000256" key="2">
    <source>
        <dbReference type="ARBA" id="ARBA00005619"/>
    </source>
</evidence>